<dbReference type="GO" id="GO:0016987">
    <property type="term" value="F:sigma factor activity"/>
    <property type="evidence" value="ECO:0007669"/>
    <property type="project" value="UniProtKB-UniRule"/>
</dbReference>
<dbReference type="InterPro" id="IPR014284">
    <property type="entry name" value="RNA_pol_sigma-70_dom"/>
</dbReference>
<dbReference type="HAMAP" id="MF_00962">
    <property type="entry name" value="Sigma70_FliA"/>
    <property type="match status" value="1"/>
</dbReference>
<comment type="function">
    <text evidence="6">Sigma factors are initiation factors that promote the attachment of RNA polymerase to specific initiation sites and are then released. This sigma factor controls the expression of flagella-related genes.</text>
</comment>
<dbReference type="InterPro" id="IPR012845">
    <property type="entry name" value="RNA_pol_sigma_FliA_WhiG"/>
</dbReference>
<evidence type="ECO:0000313" key="9">
    <source>
        <dbReference type="EMBL" id="ROR34946.1"/>
    </source>
</evidence>
<name>A0A3N1Y7Y8_9GAMM</name>
<dbReference type="PANTHER" id="PTHR30385">
    <property type="entry name" value="SIGMA FACTOR F FLAGELLAR"/>
    <property type="match status" value="1"/>
</dbReference>
<feature type="short sequence motif" description="Interaction with polymerase core subunit RpoC" evidence="6">
    <location>
        <begin position="45"/>
        <end position="48"/>
    </location>
</feature>
<comment type="similarity">
    <text evidence="6">Belongs to the sigma-70 factor family. FliA subfamily.</text>
</comment>
<dbReference type="Pfam" id="PF04542">
    <property type="entry name" value="Sigma70_r2"/>
    <property type="match status" value="1"/>
</dbReference>
<dbReference type="Gene3D" id="1.10.1740.10">
    <property type="match status" value="1"/>
</dbReference>
<dbReference type="PROSITE" id="PS00715">
    <property type="entry name" value="SIGMA70_1"/>
    <property type="match status" value="1"/>
</dbReference>
<evidence type="ECO:0000256" key="6">
    <source>
        <dbReference type="HAMAP-Rule" id="MF_00962"/>
    </source>
</evidence>
<dbReference type="PROSITE" id="PS00716">
    <property type="entry name" value="SIGMA70_2"/>
    <property type="match status" value="1"/>
</dbReference>
<feature type="domain" description="RNA polymerase sigma-70" evidence="7">
    <location>
        <begin position="45"/>
        <end position="58"/>
    </location>
</feature>
<evidence type="ECO:0000256" key="1">
    <source>
        <dbReference type="ARBA" id="ARBA00022490"/>
    </source>
</evidence>
<evidence type="ECO:0000256" key="4">
    <source>
        <dbReference type="ARBA" id="ARBA00023125"/>
    </source>
</evidence>
<dbReference type="FunFam" id="1.10.1740.10:FF:000002">
    <property type="entry name" value="RNA polymerase sigma factor FliA"/>
    <property type="match status" value="1"/>
</dbReference>
<dbReference type="InterPro" id="IPR013324">
    <property type="entry name" value="RNA_pol_sigma_r3/r4-like"/>
</dbReference>
<organism evidence="9 10">
    <name type="scientific">Inmirania thermothiophila</name>
    <dbReference type="NCBI Taxonomy" id="1750597"/>
    <lineage>
        <taxon>Bacteria</taxon>
        <taxon>Pseudomonadati</taxon>
        <taxon>Pseudomonadota</taxon>
        <taxon>Gammaproteobacteria</taxon>
        <taxon>Chromatiales</taxon>
        <taxon>Ectothiorhodospiraceae</taxon>
        <taxon>Inmirania</taxon>
    </lineage>
</organism>
<dbReference type="PRINTS" id="PR00046">
    <property type="entry name" value="SIGMA70FCT"/>
</dbReference>
<keyword evidence="10" id="KW-1185">Reference proteome</keyword>
<keyword evidence="3 6" id="KW-0731">Sigma factor</keyword>
<dbReference type="InterPro" id="IPR028617">
    <property type="entry name" value="Sigma70_FliA"/>
</dbReference>
<keyword evidence="2 6" id="KW-0805">Transcription regulation</keyword>
<feature type="DNA-binding region" description="H-T-H motif" evidence="6">
    <location>
        <begin position="206"/>
        <end position="225"/>
    </location>
</feature>
<dbReference type="Gene3D" id="1.20.140.160">
    <property type="match status" value="1"/>
</dbReference>
<feature type="domain" description="RNA polymerase sigma-70" evidence="8">
    <location>
        <begin position="205"/>
        <end position="231"/>
    </location>
</feature>
<dbReference type="GO" id="GO:0005737">
    <property type="term" value="C:cytoplasm"/>
    <property type="evidence" value="ECO:0007669"/>
    <property type="project" value="UniProtKB-SubCell"/>
</dbReference>
<dbReference type="PANTHER" id="PTHR30385:SF7">
    <property type="entry name" value="RNA POLYMERASE SIGMA FACTOR FLIA"/>
    <property type="match status" value="1"/>
</dbReference>
<sequence>MIGAAGYEALAEQDRAALVERHAPLVKRIAHHLMHRLPPTVQLEDLLQAGVVGLLEAARNFDPSHGASFETYAGIRIRGAMLDEVRRHDWVPRSVHRKSRMVAEAIQEIERREGREARDEEVAAVLGIGLDEYHRILQDASSGRLFSFEEVAGEGGELIGGEDPGADPLAAVEAEDLRQAVARAIGELSEREQLVLALYYDEELNLREIGAVLGVTESRVCQIHGKAMLRLRARVREWMGEARG</sequence>
<reference evidence="9 10" key="1">
    <citation type="submission" date="2018-11" db="EMBL/GenBank/DDBJ databases">
        <title>Genomic Encyclopedia of Type Strains, Phase IV (KMG-IV): sequencing the most valuable type-strain genomes for metagenomic binning, comparative biology and taxonomic classification.</title>
        <authorList>
            <person name="Goeker M."/>
        </authorList>
    </citation>
    <scope>NUCLEOTIDE SEQUENCE [LARGE SCALE GENOMIC DNA]</scope>
    <source>
        <strain evidence="9 10">DSM 100275</strain>
    </source>
</reference>
<dbReference type="SUPFAM" id="SSF88659">
    <property type="entry name" value="Sigma3 and sigma4 domains of RNA polymerase sigma factors"/>
    <property type="match status" value="2"/>
</dbReference>
<keyword evidence="4 6" id="KW-0238">DNA-binding</keyword>
<evidence type="ECO:0000256" key="3">
    <source>
        <dbReference type="ARBA" id="ARBA00023082"/>
    </source>
</evidence>
<dbReference type="GO" id="GO:0003677">
    <property type="term" value="F:DNA binding"/>
    <property type="evidence" value="ECO:0007669"/>
    <property type="project" value="UniProtKB-UniRule"/>
</dbReference>
<dbReference type="NCBIfam" id="TIGR02937">
    <property type="entry name" value="sigma70-ECF"/>
    <property type="match status" value="1"/>
</dbReference>
<comment type="subcellular location">
    <subcellularLocation>
        <location evidence="6">Cytoplasm</location>
    </subcellularLocation>
</comment>
<dbReference type="Proteomes" id="UP000276634">
    <property type="component" value="Unassembled WGS sequence"/>
</dbReference>
<dbReference type="Pfam" id="PF04545">
    <property type="entry name" value="Sigma70_r4"/>
    <property type="match status" value="1"/>
</dbReference>
<dbReference type="SUPFAM" id="SSF88946">
    <property type="entry name" value="Sigma2 domain of RNA polymerase sigma factors"/>
    <property type="match status" value="1"/>
</dbReference>
<dbReference type="EMBL" id="RJVI01000001">
    <property type="protein sequence ID" value="ROR34946.1"/>
    <property type="molecule type" value="Genomic_DNA"/>
</dbReference>
<dbReference type="InterPro" id="IPR000943">
    <property type="entry name" value="RNA_pol_sigma70"/>
</dbReference>
<feature type="region of interest" description="Sigma-70 factor domain-4" evidence="6">
    <location>
        <begin position="184"/>
        <end position="232"/>
    </location>
</feature>
<comment type="caution">
    <text evidence="9">The sequence shown here is derived from an EMBL/GenBank/DDBJ whole genome shotgun (WGS) entry which is preliminary data.</text>
</comment>
<evidence type="ECO:0000256" key="2">
    <source>
        <dbReference type="ARBA" id="ARBA00023015"/>
    </source>
</evidence>
<dbReference type="GO" id="GO:0003899">
    <property type="term" value="F:DNA-directed RNA polymerase activity"/>
    <property type="evidence" value="ECO:0007669"/>
    <property type="project" value="InterPro"/>
</dbReference>
<keyword evidence="1 6" id="KW-0963">Cytoplasm</keyword>
<dbReference type="NCBIfam" id="NF005413">
    <property type="entry name" value="PRK06986.1"/>
    <property type="match status" value="1"/>
</dbReference>
<proteinExistence type="inferred from homology"/>
<dbReference type="NCBIfam" id="TIGR02479">
    <property type="entry name" value="FliA_WhiG"/>
    <property type="match status" value="1"/>
</dbReference>
<accession>A0A3N1Y7Y8</accession>
<dbReference type="CDD" id="cd06171">
    <property type="entry name" value="Sigma70_r4"/>
    <property type="match status" value="1"/>
</dbReference>
<comment type="caution">
    <text evidence="6">Lacks conserved residue(s) required for the propagation of feature annotation.</text>
</comment>
<dbReference type="AlphaFoldDB" id="A0A3N1Y7Y8"/>
<dbReference type="GO" id="GO:0006352">
    <property type="term" value="P:DNA-templated transcription initiation"/>
    <property type="evidence" value="ECO:0007669"/>
    <property type="project" value="UniProtKB-UniRule"/>
</dbReference>
<dbReference type="PIRSF" id="PIRSF000770">
    <property type="entry name" value="RNA_pol_sigma-SigE/K"/>
    <property type="match status" value="1"/>
</dbReference>
<dbReference type="InterPro" id="IPR013325">
    <property type="entry name" value="RNA_pol_sigma_r2"/>
</dbReference>
<evidence type="ECO:0000256" key="5">
    <source>
        <dbReference type="ARBA" id="ARBA00023163"/>
    </source>
</evidence>
<dbReference type="Pfam" id="PF04539">
    <property type="entry name" value="Sigma70_r3"/>
    <property type="match status" value="1"/>
</dbReference>
<dbReference type="InterPro" id="IPR007624">
    <property type="entry name" value="RNA_pol_sigma70_r3"/>
</dbReference>
<evidence type="ECO:0000259" key="7">
    <source>
        <dbReference type="PROSITE" id="PS00715"/>
    </source>
</evidence>
<dbReference type="InterPro" id="IPR007630">
    <property type="entry name" value="RNA_pol_sigma70_r4"/>
</dbReference>
<evidence type="ECO:0000259" key="8">
    <source>
        <dbReference type="PROSITE" id="PS00716"/>
    </source>
</evidence>
<keyword evidence="5 6" id="KW-0804">Transcription</keyword>
<dbReference type="InterPro" id="IPR007627">
    <property type="entry name" value="RNA_pol_sigma70_r2"/>
</dbReference>
<dbReference type="RefSeq" id="WP_123400545.1">
    <property type="nucleotide sequence ID" value="NZ_RJVI01000001.1"/>
</dbReference>
<feature type="region of interest" description="Sigma-70 factor domain-2" evidence="6">
    <location>
        <begin position="18"/>
        <end position="90"/>
    </location>
</feature>
<dbReference type="OrthoDB" id="9799825at2"/>
<protein>
    <recommendedName>
        <fullName evidence="6">RNA polymerase sigma factor FliA</fullName>
    </recommendedName>
    <alternativeName>
        <fullName evidence="6">RNA polymerase sigma factor for flagellar operon</fullName>
    </alternativeName>
    <alternativeName>
        <fullName evidence="6">Sigma F</fullName>
    </alternativeName>
    <alternativeName>
        <fullName evidence="6">Sigma-28</fullName>
    </alternativeName>
</protein>
<evidence type="ECO:0000313" key="10">
    <source>
        <dbReference type="Proteomes" id="UP000276634"/>
    </source>
</evidence>
<gene>
    <name evidence="6" type="primary">fliA</name>
    <name evidence="9" type="ORF">EDC57_0857</name>
</gene>